<dbReference type="GO" id="GO:0001164">
    <property type="term" value="F:RNA polymerase I core promoter sequence-specific DNA binding"/>
    <property type="evidence" value="ECO:0007669"/>
    <property type="project" value="InterPro"/>
</dbReference>
<keyword evidence="4" id="KW-0863">Zinc-finger</keyword>
<dbReference type="GO" id="GO:0008270">
    <property type="term" value="F:zinc ion binding"/>
    <property type="evidence" value="ECO:0007669"/>
    <property type="project" value="UniProtKB-KW"/>
</dbReference>
<feature type="domain" description="Rrn7/TAF1B C-terminal cyclin" evidence="10">
    <location>
        <begin position="19"/>
        <end position="169"/>
    </location>
</feature>
<dbReference type="GO" id="GO:0042790">
    <property type="term" value="P:nucleolar large rRNA transcription by RNA polymerase I"/>
    <property type="evidence" value="ECO:0007669"/>
    <property type="project" value="TreeGrafter"/>
</dbReference>
<dbReference type="AlphaFoldDB" id="H2ZBC6"/>
<dbReference type="GO" id="GO:0070860">
    <property type="term" value="C:RNA polymerase I core factor complex"/>
    <property type="evidence" value="ECO:0007669"/>
    <property type="project" value="InterPro"/>
</dbReference>
<keyword evidence="3" id="KW-0479">Metal-binding</keyword>
<evidence type="ECO:0000256" key="7">
    <source>
        <dbReference type="ARBA" id="ARBA00023125"/>
    </source>
</evidence>
<evidence type="ECO:0000256" key="2">
    <source>
        <dbReference type="ARBA" id="ARBA00006899"/>
    </source>
</evidence>
<evidence type="ECO:0000256" key="1">
    <source>
        <dbReference type="ARBA" id="ARBA00004604"/>
    </source>
</evidence>
<keyword evidence="7" id="KW-0238">DNA-binding</keyword>
<proteinExistence type="inferred from homology"/>
<keyword evidence="12" id="KW-1185">Reference proteome</keyword>
<comment type="subcellular location">
    <subcellularLocation>
        <location evidence="1">Nucleus</location>
        <location evidence="1">Nucleolus</location>
    </subcellularLocation>
</comment>
<dbReference type="Proteomes" id="UP000007875">
    <property type="component" value="Unassembled WGS sequence"/>
</dbReference>
<evidence type="ECO:0000256" key="3">
    <source>
        <dbReference type="ARBA" id="ARBA00022723"/>
    </source>
</evidence>
<evidence type="ECO:0000256" key="8">
    <source>
        <dbReference type="ARBA" id="ARBA00023163"/>
    </source>
</evidence>
<keyword evidence="5" id="KW-0862">Zinc</keyword>
<dbReference type="InterPro" id="IPR048538">
    <property type="entry name" value="Rrn7_cyclin_C"/>
</dbReference>
<organism evidence="11 12">
    <name type="scientific">Ciona savignyi</name>
    <name type="common">Pacific transparent sea squirt</name>
    <dbReference type="NCBI Taxonomy" id="51511"/>
    <lineage>
        <taxon>Eukaryota</taxon>
        <taxon>Metazoa</taxon>
        <taxon>Chordata</taxon>
        <taxon>Tunicata</taxon>
        <taxon>Ascidiacea</taxon>
        <taxon>Phlebobranchia</taxon>
        <taxon>Cionidae</taxon>
        <taxon>Ciona</taxon>
    </lineage>
</organism>
<evidence type="ECO:0000256" key="5">
    <source>
        <dbReference type="ARBA" id="ARBA00022833"/>
    </source>
</evidence>
<reference evidence="11" key="2">
    <citation type="submission" date="2025-08" db="UniProtKB">
        <authorList>
            <consortium name="Ensembl"/>
        </authorList>
    </citation>
    <scope>IDENTIFICATION</scope>
</reference>
<dbReference type="InterPro" id="IPR033599">
    <property type="entry name" value="TAF1B/Rrn7"/>
</dbReference>
<protein>
    <recommendedName>
        <fullName evidence="10">Rrn7/TAF1B C-terminal cyclin domain-containing protein</fullName>
    </recommendedName>
</protein>
<accession>H2ZBC6</accession>
<dbReference type="PANTHER" id="PTHR31576">
    <property type="entry name" value="TATA BOX-BINDING PROTEIN-ASSOCIATED FACTOR RNA POLYMERASE I SUBUNIT B"/>
    <property type="match status" value="1"/>
</dbReference>
<keyword evidence="9" id="KW-0539">Nucleus</keyword>
<comment type="similarity">
    <text evidence="2">Belongs to the RRN7/TAF1B family.</text>
</comment>
<evidence type="ECO:0000256" key="4">
    <source>
        <dbReference type="ARBA" id="ARBA00022771"/>
    </source>
</evidence>
<keyword evidence="8" id="KW-0804">Transcription</keyword>
<dbReference type="PANTHER" id="PTHR31576:SF2">
    <property type="entry name" value="TATA BOX-BINDING PROTEIN-ASSOCIATED FACTOR RNA POLYMERASE I SUBUNIT B"/>
    <property type="match status" value="1"/>
</dbReference>
<dbReference type="InParanoid" id="H2ZBC6"/>
<keyword evidence="6" id="KW-0805">Transcription regulation</keyword>
<evidence type="ECO:0000313" key="11">
    <source>
        <dbReference type="Ensembl" id="ENSCSAVP00000014891.1"/>
    </source>
</evidence>
<evidence type="ECO:0000256" key="6">
    <source>
        <dbReference type="ARBA" id="ARBA00023015"/>
    </source>
</evidence>
<name>H2ZBC6_CIOSA</name>
<evidence type="ECO:0000259" key="10">
    <source>
        <dbReference type="Pfam" id="PF20645"/>
    </source>
</evidence>
<evidence type="ECO:0000256" key="9">
    <source>
        <dbReference type="ARBA" id="ARBA00023242"/>
    </source>
</evidence>
<dbReference type="STRING" id="51511.ENSCSAVP00000014891"/>
<dbReference type="Ensembl" id="ENSCSAVT00000015065.1">
    <property type="protein sequence ID" value="ENSCSAVP00000014891.1"/>
    <property type="gene ID" value="ENSCSAVG00000008718.1"/>
</dbReference>
<reference evidence="11" key="3">
    <citation type="submission" date="2025-09" db="UniProtKB">
        <authorList>
            <consortium name="Ensembl"/>
        </authorList>
    </citation>
    <scope>IDENTIFICATION</scope>
</reference>
<dbReference type="Pfam" id="PF20645">
    <property type="entry name" value="Rrn7_cyclin_C"/>
    <property type="match status" value="1"/>
</dbReference>
<dbReference type="GO" id="GO:0005668">
    <property type="term" value="C:RNA polymerase transcription factor SL1 complex"/>
    <property type="evidence" value="ECO:0007669"/>
    <property type="project" value="TreeGrafter"/>
</dbReference>
<evidence type="ECO:0000313" key="12">
    <source>
        <dbReference type="Proteomes" id="UP000007875"/>
    </source>
</evidence>
<reference evidence="12" key="1">
    <citation type="submission" date="2003-08" db="EMBL/GenBank/DDBJ databases">
        <authorList>
            <person name="Birren B."/>
            <person name="Nusbaum C."/>
            <person name="Abebe A."/>
            <person name="Abouelleil A."/>
            <person name="Adekoya E."/>
            <person name="Ait-zahra M."/>
            <person name="Allen N."/>
            <person name="Allen T."/>
            <person name="An P."/>
            <person name="Anderson M."/>
            <person name="Anderson S."/>
            <person name="Arachchi H."/>
            <person name="Armbruster J."/>
            <person name="Bachantsang P."/>
            <person name="Baldwin J."/>
            <person name="Barry A."/>
            <person name="Bayul T."/>
            <person name="Blitshsteyn B."/>
            <person name="Bloom T."/>
            <person name="Blye J."/>
            <person name="Boguslavskiy L."/>
            <person name="Borowsky M."/>
            <person name="Boukhgalter B."/>
            <person name="Brunache A."/>
            <person name="Butler J."/>
            <person name="Calixte N."/>
            <person name="Calvo S."/>
            <person name="Camarata J."/>
            <person name="Campo K."/>
            <person name="Chang J."/>
            <person name="Cheshatsang Y."/>
            <person name="Citroen M."/>
            <person name="Collymore A."/>
            <person name="Considine T."/>
            <person name="Cook A."/>
            <person name="Cooke P."/>
            <person name="Corum B."/>
            <person name="Cuomo C."/>
            <person name="David R."/>
            <person name="Dawoe T."/>
            <person name="Degray S."/>
            <person name="Dodge S."/>
            <person name="Dooley K."/>
            <person name="Dorje P."/>
            <person name="Dorjee K."/>
            <person name="Dorris L."/>
            <person name="Duffey N."/>
            <person name="Dupes A."/>
            <person name="Elkins T."/>
            <person name="Engels R."/>
            <person name="Erickson J."/>
            <person name="Farina A."/>
            <person name="Faro S."/>
            <person name="Ferreira P."/>
            <person name="Fischer H."/>
            <person name="Fitzgerald M."/>
            <person name="Foley K."/>
            <person name="Gage D."/>
            <person name="Galagan J."/>
            <person name="Gearin G."/>
            <person name="Gnerre S."/>
            <person name="Gnirke A."/>
            <person name="Goyette A."/>
            <person name="Graham J."/>
            <person name="Grandbois E."/>
            <person name="Gyaltsen K."/>
            <person name="Hafez N."/>
            <person name="Hagopian D."/>
            <person name="Hagos B."/>
            <person name="Hall J."/>
            <person name="Hatcher B."/>
            <person name="Heller A."/>
            <person name="Higgins H."/>
            <person name="Honan T."/>
            <person name="Horn A."/>
            <person name="Houde N."/>
            <person name="Hughes L."/>
            <person name="Hulme W."/>
            <person name="Husby E."/>
            <person name="Iliev I."/>
            <person name="Jaffe D."/>
            <person name="Jones C."/>
            <person name="Kamal M."/>
            <person name="Kamat A."/>
            <person name="Kamvysselis M."/>
            <person name="Karlsson E."/>
            <person name="Kells C."/>
            <person name="Kieu A."/>
            <person name="Kisner P."/>
            <person name="Kodira C."/>
            <person name="Kulbokas E."/>
            <person name="Labutti K."/>
            <person name="Lama D."/>
            <person name="Landers T."/>
            <person name="Leger J."/>
            <person name="Levine S."/>
            <person name="Lewis D."/>
            <person name="Lewis T."/>
            <person name="Lindblad-toh K."/>
            <person name="Liu X."/>
            <person name="Lokyitsang T."/>
            <person name="Lokyitsang Y."/>
            <person name="Lucien O."/>
            <person name="Lui A."/>
            <person name="Ma L.J."/>
            <person name="Mabbitt R."/>
            <person name="Macdonald J."/>
            <person name="Maclean C."/>
            <person name="Major J."/>
            <person name="Manning J."/>
            <person name="Marabella R."/>
            <person name="Maru K."/>
            <person name="Matthews C."/>
            <person name="Mauceli E."/>
            <person name="Mccarthy M."/>
            <person name="Mcdonough S."/>
            <person name="Mcghee T."/>
            <person name="Meldrim J."/>
            <person name="Meneus L."/>
            <person name="Mesirov J."/>
            <person name="Mihalev A."/>
            <person name="Mihova T."/>
            <person name="Mikkelsen T."/>
            <person name="Mlenga V."/>
            <person name="Moru K."/>
            <person name="Mozes J."/>
            <person name="Mulrain L."/>
            <person name="Munson G."/>
            <person name="Naylor J."/>
            <person name="Newes C."/>
            <person name="Nguyen C."/>
            <person name="Nguyen N."/>
            <person name="Nguyen T."/>
            <person name="Nicol R."/>
            <person name="Nielsen C."/>
            <person name="Nizzari M."/>
            <person name="Norbu C."/>
            <person name="Norbu N."/>
            <person name="O'donnell P."/>
            <person name="Okoawo O."/>
            <person name="O'leary S."/>
            <person name="Omotosho B."/>
            <person name="O'neill K."/>
            <person name="Osman S."/>
            <person name="Parker S."/>
            <person name="Perrin D."/>
            <person name="Phunkhang P."/>
            <person name="Piqani B."/>
            <person name="Purcell S."/>
            <person name="Rachupka T."/>
            <person name="Ramasamy U."/>
            <person name="Rameau R."/>
            <person name="Ray V."/>
            <person name="Raymond C."/>
            <person name="Retta R."/>
            <person name="Richardson S."/>
            <person name="Rise C."/>
            <person name="Rodriguez J."/>
            <person name="Rogers J."/>
            <person name="Rogov P."/>
            <person name="Rutman M."/>
            <person name="Schupbach R."/>
            <person name="Seaman C."/>
            <person name="Settipalli S."/>
            <person name="Sharpe T."/>
            <person name="Sheridan J."/>
            <person name="Sherpa N."/>
            <person name="Shi J."/>
            <person name="Smirnov S."/>
            <person name="Smith C."/>
            <person name="Sougnez C."/>
            <person name="Spencer B."/>
            <person name="Stalker J."/>
            <person name="Stange-thomann N."/>
            <person name="Stavropoulos S."/>
            <person name="Stetson K."/>
            <person name="Stone C."/>
            <person name="Stone S."/>
            <person name="Stubbs M."/>
            <person name="Talamas J."/>
            <person name="Tchuinga P."/>
            <person name="Tenzing P."/>
            <person name="Tesfaye S."/>
            <person name="Theodore J."/>
            <person name="Thoulutsang Y."/>
            <person name="Topham K."/>
            <person name="Towey S."/>
            <person name="Tsamla T."/>
            <person name="Tsomo N."/>
            <person name="Vallee D."/>
            <person name="Vassiliev H."/>
            <person name="Venkataraman V."/>
            <person name="Vinson J."/>
            <person name="Vo A."/>
            <person name="Wade C."/>
            <person name="Wang S."/>
            <person name="Wangchuk T."/>
            <person name="Wangdi T."/>
            <person name="Whittaker C."/>
            <person name="Wilkinson J."/>
            <person name="Wu Y."/>
            <person name="Wyman D."/>
            <person name="Yadav S."/>
            <person name="Yang S."/>
            <person name="Yang X."/>
            <person name="Yeager S."/>
            <person name="Yee E."/>
            <person name="Young G."/>
            <person name="Zainoun J."/>
            <person name="Zembeck L."/>
            <person name="Zimmer A."/>
            <person name="Zody M."/>
            <person name="Lander E."/>
        </authorList>
    </citation>
    <scope>NUCLEOTIDE SEQUENCE [LARGE SCALE GENOMIC DNA]</scope>
</reference>
<sequence>MKISNFDVANIQLKSIPSHAELVKLTNMMITFVGMPSMPDVDISSLVARYVGQLNLPLEIIVFTNHLLKVDNYKYTRSTTKKESYMPDIVAISFIVVSLKLLFGLNDDYEWSLNEASKNDAEYPTHDCQHFKWKTWVRYHLKRRQMRIQNPKTIFDAKDAEAVMDLHSYYEHWDSVVLNAHLSSKEKAGGRKSTKYRLEMIEMRKWALQKLCDRQGSTEQIERSFILRQNAQVFPSPSEEENMTNNCICHAIQMLKDGSLGYSLIDSNPHKRHNKHQTGESDLSVHSDSYNFLLSLAHELTTACKQTIHTKIYDIEKLL</sequence>
<dbReference type="HOGENOM" id="CLU_872988_0_0_1"/>